<dbReference type="EMBL" id="KV921875">
    <property type="protein sequence ID" value="ORE09552.1"/>
    <property type="molecule type" value="Genomic_DNA"/>
</dbReference>
<protein>
    <submittedName>
        <fullName evidence="1">Uncharacterized protein</fullName>
    </submittedName>
</protein>
<sequence>MHTYRAESKVKGILRATKQHTLSLSMLATIYKALYKFVSGYLPFIKICSNKLTNALIAPSPTLLYDSKPGHLL</sequence>
<reference evidence="1" key="1">
    <citation type="journal article" date="2016" name="Proc. Natl. Acad. Sci. U.S.A.">
        <title>Lipid metabolic changes in an early divergent fungus govern the establishment of a mutualistic symbiosis with endobacteria.</title>
        <authorList>
            <person name="Lastovetsky O.A."/>
            <person name="Gaspar M.L."/>
            <person name="Mondo S.J."/>
            <person name="LaButti K.M."/>
            <person name="Sandor L."/>
            <person name="Grigoriev I.V."/>
            <person name="Henry S.A."/>
            <person name="Pawlowska T.E."/>
        </authorList>
    </citation>
    <scope>NUCLEOTIDE SEQUENCE [LARGE SCALE GENOMIC DNA]</scope>
    <source>
        <strain evidence="1">ATCC 52814</strain>
    </source>
</reference>
<accession>A0A1X0RC33</accession>
<proteinExistence type="predicted"/>
<evidence type="ECO:0000313" key="1">
    <source>
        <dbReference type="EMBL" id="ORE09552.1"/>
    </source>
</evidence>
<name>A0A1X0RC33_RHIZD</name>
<gene>
    <name evidence="1" type="ORF">BCV72DRAFT_223195</name>
</gene>
<dbReference type="VEuPathDB" id="FungiDB:BCV72DRAFT_223195"/>
<dbReference type="Proteomes" id="UP000242414">
    <property type="component" value="Unassembled WGS sequence"/>
</dbReference>
<organism evidence="1">
    <name type="scientific">Rhizopus microsporus var. microsporus</name>
    <dbReference type="NCBI Taxonomy" id="86635"/>
    <lineage>
        <taxon>Eukaryota</taxon>
        <taxon>Fungi</taxon>
        <taxon>Fungi incertae sedis</taxon>
        <taxon>Mucoromycota</taxon>
        <taxon>Mucoromycotina</taxon>
        <taxon>Mucoromycetes</taxon>
        <taxon>Mucorales</taxon>
        <taxon>Mucorineae</taxon>
        <taxon>Rhizopodaceae</taxon>
        <taxon>Rhizopus</taxon>
    </lineage>
</organism>
<dbReference type="AlphaFoldDB" id="A0A1X0RC33"/>